<dbReference type="Gene3D" id="6.10.340.10">
    <property type="match status" value="1"/>
</dbReference>
<dbReference type="InterPro" id="IPR003660">
    <property type="entry name" value="HAMP_dom"/>
</dbReference>
<evidence type="ECO:0000256" key="2">
    <source>
        <dbReference type="ARBA" id="ARBA00012438"/>
    </source>
</evidence>
<dbReference type="EMBL" id="CP003842">
    <property type="protein sequence ID" value="AFS80352.1"/>
    <property type="molecule type" value="Genomic_DNA"/>
</dbReference>
<feature type="domain" description="Histidine kinase" evidence="10">
    <location>
        <begin position="407"/>
        <end position="608"/>
    </location>
</feature>
<dbReference type="PROSITE" id="PS50885">
    <property type="entry name" value="HAMP"/>
    <property type="match status" value="1"/>
</dbReference>
<dbReference type="InterPro" id="IPR003661">
    <property type="entry name" value="HisK_dim/P_dom"/>
</dbReference>
<keyword evidence="9" id="KW-1133">Transmembrane helix</keyword>
<dbReference type="InterPro" id="IPR036097">
    <property type="entry name" value="HisK_dim/P_sf"/>
</dbReference>
<dbReference type="SUPFAM" id="SSF55874">
    <property type="entry name" value="ATPase domain of HSP90 chaperone/DNA topoisomerase II/histidine kinase"/>
    <property type="match status" value="1"/>
</dbReference>
<evidence type="ECO:0000256" key="4">
    <source>
        <dbReference type="ARBA" id="ARBA00022679"/>
    </source>
</evidence>
<feature type="domain" description="HAMP" evidence="11">
    <location>
        <begin position="329"/>
        <end position="381"/>
    </location>
</feature>
<evidence type="ECO:0000256" key="9">
    <source>
        <dbReference type="SAM" id="Phobius"/>
    </source>
</evidence>
<dbReference type="Pfam" id="PF00672">
    <property type="entry name" value="HAMP"/>
    <property type="match status" value="1"/>
</dbReference>
<dbReference type="PANTHER" id="PTHR43065">
    <property type="entry name" value="SENSOR HISTIDINE KINASE"/>
    <property type="match status" value="1"/>
</dbReference>
<dbReference type="RefSeq" id="WP_014962741.1">
    <property type="nucleotide sequence ID" value="NC_018655.1"/>
</dbReference>
<evidence type="ECO:0000259" key="11">
    <source>
        <dbReference type="PROSITE" id="PS50885"/>
    </source>
</evidence>
<keyword evidence="9" id="KW-0812">Transmembrane</keyword>
<keyword evidence="7" id="KW-0067">ATP-binding</keyword>
<name>K0B5I1_9ARCH</name>
<dbReference type="CDD" id="cd00082">
    <property type="entry name" value="HisKA"/>
    <property type="match status" value="1"/>
</dbReference>
<keyword evidence="5" id="KW-0547">Nucleotide-binding</keyword>
<dbReference type="InterPro" id="IPR004358">
    <property type="entry name" value="Sig_transdc_His_kin-like_C"/>
</dbReference>
<dbReference type="GO" id="GO:0005524">
    <property type="term" value="F:ATP binding"/>
    <property type="evidence" value="ECO:0007669"/>
    <property type="project" value="UniProtKB-KW"/>
</dbReference>
<dbReference type="InterPro" id="IPR005467">
    <property type="entry name" value="His_kinase_dom"/>
</dbReference>
<dbReference type="PATRIC" id="fig|1229908.8.peg.477"/>
<dbReference type="SMART" id="SM00388">
    <property type="entry name" value="HisKA"/>
    <property type="match status" value="1"/>
</dbReference>
<keyword evidence="8" id="KW-0902">Two-component regulatory system</keyword>
<protein>
    <recommendedName>
        <fullName evidence="2">histidine kinase</fullName>
        <ecNumber evidence="2">2.7.13.3</ecNumber>
    </recommendedName>
</protein>
<dbReference type="AlphaFoldDB" id="K0B5I1"/>
<proteinExistence type="predicted"/>
<dbReference type="GO" id="GO:0000155">
    <property type="term" value="F:phosphorelay sensor kinase activity"/>
    <property type="evidence" value="ECO:0007669"/>
    <property type="project" value="InterPro"/>
</dbReference>
<keyword evidence="4" id="KW-0808">Transferase</keyword>
<evidence type="ECO:0000313" key="13">
    <source>
        <dbReference type="Proteomes" id="UP000006101"/>
    </source>
</evidence>
<dbReference type="InterPro" id="IPR036890">
    <property type="entry name" value="HATPase_C_sf"/>
</dbReference>
<organism evidence="12 13">
    <name type="scientific">Candidatus Nitrosopumilus koreensis AR1</name>
    <dbReference type="NCBI Taxonomy" id="1229908"/>
    <lineage>
        <taxon>Archaea</taxon>
        <taxon>Nitrososphaerota</taxon>
        <taxon>Nitrososphaeria</taxon>
        <taxon>Nitrosopumilales</taxon>
        <taxon>Nitrosopumilaceae</taxon>
        <taxon>Nitrosopumilus</taxon>
    </lineage>
</organism>
<sequence length="617" mass="69436">MATVSAVYAVQSYVTFEVNSEQLVESTALKNQVIANNLIQNLDLFIDKRISDFQSLEKAKEIRQILQFSNEEFSKIPDIDVYMEEKTFSYTNYNRYLPFVTQAAEQKHQSELSSIIKNYDQTYGFDFADEFFVTNAYGANIVLILGVSDYVQYDKEWWQTTKSNGVYVGNVQYFPNYDSYSIPLGISISDEDGKFLGAIKVLIGLEHLLSDFISNSIILNDQNKQISLLDETGQIIYSNGIKFDDNNTVPYSDRLTNAEGFFEFELDNSNHVLSYAKSTDPKTGLQWTVVIAQDKRNIIESLDDVRNSLVLPSVIGIIVTVVIGIMITIFVSKPLEKLTKIYAQMSSGNFDVRADPNVIHEINILSNSYNNFVASLKKLIQTEKDLAEANVKVRNERLTAIGELSASMAHDMKNPLAVLKTATDVLKRKFSGQDEKVDQLFSNMDDGINRISHQIQDVLEYVRTTPMNVTKTSLVHMIDNAIRSIQIPSSVVIEFPKQDIEIECDQQKIEIVLINLILNAVQAIGQKPGKIIFNTRDVGDVYEIEIENSGKPIPDDILPKIFEPLFTTKLQGTGLGLATCKNVITQHGGSISVQNGPTRFTILFPKKVNVNDLEKDK</sequence>
<evidence type="ECO:0000256" key="7">
    <source>
        <dbReference type="ARBA" id="ARBA00022840"/>
    </source>
</evidence>
<dbReference type="CDD" id="cd18773">
    <property type="entry name" value="PDC1_HK_sensor"/>
    <property type="match status" value="1"/>
</dbReference>
<evidence type="ECO:0000256" key="8">
    <source>
        <dbReference type="ARBA" id="ARBA00023012"/>
    </source>
</evidence>
<dbReference type="Gene3D" id="3.30.565.10">
    <property type="entry name" value="Histidine kinase-like ATPase, C-terminal domain"/>
    <property type="match status" value="1"/>
</dbReference>
<dbReference type="KEGG" id="nkr:NKOR_02260"/>
<dbReference type="SUPFAM" id="SSF158472">
    <property type="entry name" value="HAMP domain-like"/>
    <property type="match status" value="1"/>
</dbReference>
<dbReference type="GeneID" id="13725898"/>
<dbReference type="SMART" id="SM00304">
    <property type="entry name" value="HAMP"/>
    <property type="match status" value="1"/>
</dbReference>
<dbReference type="Proteomes" id="UP000006101">
    <property type="component" value="Chromosome"/>
</dbReference>
<reference evidence="12 13" key="1">
    <citation type="journal article" date="2012" name="J. Bacteriol.">
        <title>Draft Genome Sequence of an Ammonia-Oxidizing Archaeon, "Candidatus Nitrosopumilus koreensis" AR1, from Marine Sediment.</title>
        <authorList>
            <person name="Park S.J."/>
            <person name="Kim J.G."/>
            <person name="Jung M.Y."/>
            <person name="Kim S.J."/>
            <person name="Cha I.T."/>
            <person name="Kwon K."/>
            <person name="Lee J.H."/>
            <person name="Rhee S.K."/>
        </authorList>
    </citation>
    <scope>NUCLEOTIDE SEQUENCE [LARGE SCALE GENOMIC DNA]</scope>
    <source>
        <strain evidence="12 13">AR1</strain>
    </source>
</reference>
<feature type="transmembrane region" description="Helical" evidence="9">
    <location>
        <begin position="309"/>
        <end position="331"/>
    </location>
</feature>
<accession>K0B5I1</accession>
<dbReference type="PROSITE" id="PS50109">
    <property type="entry name" value="HIS_KIN"/>
    <property type="match status" value="1"/>
</dbReference>
<evidence type="ECO:0000313" key="12">
    <source>
        <dbReference type="EMBL" id="AFS80352.1"/>
    </source>
</evidence>
<keyword evidence="3" id="KW-0597">Phosphoprotein</keyword>
<dbReference type="SMART" id="SM00387">
    <property type="entry name" value="HATPase_c"/>
    <property type="match status" value="1"/>
</dbReference>
<evidence type="ECO:0000256" key="1">
    <source>
        <dbReference type="ARBA" id="ARBA00000085"/>
    </source>
</evidence>
<keyword evidence="13" id="KW-1185">Reference proteome</keyword>
<dbReference type="HOGENOM" id="CLU_448063_0_0_2"/>
<keyword evidence="9" id="KW-0472">Membrane</keyword>
<evidence type="ECO:0000259" key="10">
    <source>
        <dbReference type="PROSITE" id="PS50109"/>
    </source>
</evidence>
<dbReference type="CDD" id="cd06225">
    <property type="entry name" value="HAMP"/>
    <property type="match status" value="1"/>
</dbReference>
<evidence type="ECO:0000256" key="6">
    <source>
        <dbReference type="ARBA" id="ARBA00022777"/>
    </source>
</evidence>
<keyword evidence="6 12" id="KW-0418">Kinase</keyword>
<dbReference type="Pfam" id="PF02518">
    <property type="entry name" value="HATPase_c"/>
    <property type="match status" value="1"/>
</dbReference>
<dbReference type="EC" id="2.7.13.3" evidence="2"/>
<gene>
    <name evidence="12" type="ORF">NKOR_02260</name>
</gene>
<evidence type="ECO:0000256" key="5">
    <source>
        <dbReference type="ARBA" id="ARBA00022741"/>
    </source>
</evidence>
<dbReference type="SUPFAM" id="SSF47384">
    <property type="entry name" value="Homodimeric domain of signal transducing histidine kinase"/>
    <property type="match status" value="1"/>
</dbReference>
<dbReference type="PANTHER" id="PTHR43065:SF10">
    <property type="entry name" value="PEROXIDE STRESS-ACTIVATED HISTIDINE KINASE MAK3"/>
    <property type="match status" value="1"/>
</dbReference>
<evidence type="ECO:0000256" key="3">
    <source>
        <dbReference type="ARBA" id="ARBA00022553"/>
    </source>
</evidence>
<dbReference type="GO" id="GO:0016020">
    <property type="term" value="C:membrane"/>
    <property type="evidence" value="ECO:0007669"/>
    <property type="project" value="InterPro"/>
</dbReference>
<dbReference type="PRINTS" id="PR00344">
    <property type="entry name" value="BCTRLSENSOR"/>
</dbReference>
<dbReference type="Pfam" id="PF00512">
    <property type="entry name" value="HisKA"/>
    <property type="match status" value="1"/>
</dbReference>
<dbReference type="STRING" id="1229908.NKOR_02260"/>
<dbReference type="InterPro" id="IPR003594">
    <property type="entry name" value="HATPase_dom"/>
</dbReference>
<dbReference type="Gene3D" id="1.10.287.130">
    <property type="match status" value="1"/>
</dbReference>
<comment type="catalytic activity">
    <reaction evidence="1">
        <text>ATP + protein L-histidine = ADP + protein N-phospho-L-histidine.</text>
        <dbReference type="EC" id="2.7.13.3"/>
    </reaction>
</comment>